<dbReference type="Proteomes" id="UP000281553">
    <property type="component" value="Unassembled WGS sequence"/>
</dbReference>
<evidence type="ECO:0000256" key="1">
    <source>
        <dbReference type="ARBA" id="ARBA00004370"/>
    </source>
</evidence>
<dbReference type="AlphaFoldDB" id="A0A3P7NXS6"/>
<comment type="subcellular location">
    <subcellularLocation>
        <location evidence="1">Membrane</location>
    </subcellularLocation>
</comment>
<sequence>MDHTKLLLNAVRRANLTDHFVWIASDGWGRENVPVENNSRVANGALTIEILAEEIGQFSVYYKNLRSDNTRNPWFSKYWESLFGCTFDNTSNGSEGKSKNQVPSCYANPKHRLGDKLPVPFKQEAKIQFVYDAVYAFAWGLHKLEQTLCPFNPDPAKWDKDECIRKLLSHQGKDFYDLIIQTSFKGEP</sequence>
<evidence type="ECO:0000256" key="5">
    <source>
        <dbReference type="ARBA" id="ARBA00023180"/>
    </source>
</evidence>
<evidence type="ECO:0000313" key="8">
    <source>
        <dbReference type="Proteomes" id="UP000281553"/>
    </source>
</evidence>
<keyword evidence="5" id="KW-0325">Glycoprotein</keyword>
<accession>A0A3P7NXS6</accession>
<keyword evidence="4" id="KW-0472">Membrane</keyword>
<dbReference type="InterPro" id="IPR028082">
    <property type="entry name" value="Peripla_BP_I"/>
</dbReference>
<evidence type="ECO:0000256" key="3">
    <source>
        <dbReference type="ARBA" id="ARBA00022989"/>
    </source>
</evidence>
<organism evidence="7 8">
    <name type="scientific">Dibothriocephalus latus</name>
    <name type="common">Fish tapeworm</name>
    <name type="synonym">Diphyllobothrium latum</name>
    <dbReference type="NCBI Taxonomy" id="60516"/>
    <lineage>
        <taxon>Eukaryota</taxon>
        <taxon>Metazoa</taxon>
        <taxon>Spiralia</taxon>
        <taxon>Lophotrochozoa</taxon>
        <taxon>Platyhelminthes</taxon>
        <taxon>Cestoda</taxon>
        <taxon>Eucestoda</taxon>
        <taxon>Diphyllobothriidea</taxon>
        <taxon>Diphyllobothriidae</taxon>
        <taxon>Dibothriocephalus</taxon>
    </lineage>
</organism>
<proteinExistence type="predicted"/>
<protein>
    <recommendedName>
        <fullName evidence="6">Receptor ligand binding region domain-containing protein</fullName>
    </recommendedName>
</protein>
<dbReference type="InterPro" id="IPR001828">
    <property type="entry name" value="ANF_lig-bd_rcpt"/>
</dbReference>
<evidence type="ECO:0000259" key="6">
    <source>
        <dbReference type="Pfam" id="PF01094"/>
    </source>
</evidence>
<evidence type="ECO:0000256" key="2">
    <source>
        <dbReference type="ARBA" id="ARBA00022692"/>
    </source>
</evidence>
<dbReference type="Gene3D" id="3.40.50.2300">
    <property type="match status" value="2"/>
</dbReference>
<keyword evidence="8" id="KW-1185">Reference proteome</keyword>
<evidence type="ECO:0000256" key="4">
    <source>
        <dbReference type="ARBA" id="ARBA00023136"/>
    </source>
</evidence>
<dbReference type="OrthoDB" id="425344at2759"/>
<keyword evidence="2" id="KW-0812">Transmembrane</keyword>
<name>A0A3P7NXS6_DIBLA</name>
<dbReference type="GO" id="GO:0016020">
    <property type="term" value="C:membrane"/>
    <property type="evidence" value="ECO:0007669"/>
    <property type="project" value="UniProtKB-SubCell"/>
</dbReference>
<evidence type="ECO:0000313" key="7">
    <source>
        <dbReference type="EMBL" id="VDN13489.1"/>
    </source>
</evidence>
<keyword evidence="3" id="KW-1133">Transmembrane helix</keyword>
<dbReference type="PANTHER" id="PTHR24060">
    <property type="entry name" value="METABOTROPIC GLUTAMATE RECEPTOR"/>
    <property type="match status" value="1"/>
</dbReference>
<gene>
    <name evidence="7" type="ORF">DILT_LOCUS9320</name>
</gene>
<feature type="domain" description="Receptor ligand binding region" evidence="6">
    <location>
        <begin position="5"/>
        <end position="186"/>
    </location>
</feature>
<reference evidence="7 8" key="1">
    <citation type="submission" date="2018-11" db="EMBL/GenBank/DDBJ databases">
        <authorList>
            <consortium name="Pathogen Informatics"/>
        </authorList>
    </citation>
    <scope>NUCLEOTIDE SEQUENCE [LARGE SCALE GENOMIC DNA]</scope>
</reference>
<dbReference type="InterPro" id="IPR050726">
    <property type="entry name" value="mGluR"/>
</dbReference>
<dbReference type="Pfam" id="PF01094">
    <property type="entry name" value="ANF_receptor"/>
    <property type="match status" value="1"/>
</dbReference>
<dbReference type="EMBL" id="UYRU01056536">
    <property type="protein sequence ID" value="VDN13489.1"/>
    <property type="molecule type" value="Genomic_DNA"/>
</dbReference>
<dbReference type="SUPFAM" id="SSF53822">
    <property type="entry name" value="Periplasmic binding protein-like I"/>
    <property type="match status" value="1"/>
</dbReference>